<dbReference type="Proteomes" id="UP000316624">
    <property type="component" value="Unassembled WGS sequence"/>
</dbReference>
<gene>
    <name evidence="1" type="ORF">IQ35_01909</name>
</gene>
<name>A0A562KE62_SPHWJ</name>
<evidence type="ECO:0000313" key="1">
    <source>
        <dbReference type="EMBL" id="TWH93700.1"/>
    </source>
</evidence>
<reference evidence="1 2" key="1">
    <citation type="journal article" date="2015" name="Stand. Genomic Sci.">
        <title>Genomic Encyclopedia of Bacterial and Archaeal Type Strains, Phase III: the genomes of soil and plant-associated and newly described type strains.</title>
        <authorList>
            <person name="Whitman W.B."/>
            <person name="Woyke T."/>
            <person name="Klenk H.P."/>
            <person name="Zhou Y."/>
            <person name="Lilburn T.G."/>
            <person name="Beck B.J."/>
            <person name="De Vos P."/>
            <person name="Vandamme P."/>
            <person name="Eisen J.A."/>
            <person name="Garrity G."/>
            <person name="Hugenholtz P."/>
            <person name="Kyrpides N.C."/>
        </authorList>
    </citation>
    <scope>NUCLEOTIDE SEQUENCE [LARGE SCALE GENOMIC DNA]</scope>
    <source>
        <strain evidence="1 2">CGMCC 1.7748</strain>
    </source>
</reference>
<sequence length="188" mass="20983">MIRAHGARERPGRSSHIRLLPCRVSLGNKGLGLRVLNLAADVQVKAISEYAPEDAALLCGVGRLVCAWTMLEQSLEKKIAMMRQAMGDVRTVGTRNRPSMAKLMTELRTMVTMRDRRNATALNEISAIERDMQRVDRFRSLIVGGFQEPAPGGFTCRDPRNQQVHVSLEQLDAETTALEQMAQRLLDV</sequence>
<dbReference type="EMBL" id="VLKK01000006">
    <property type="protein sequence ID" value="TWH93700.1"/>
    <property type="molecule type" value="Genomic_DNA"/>
</dbReference>
<organism evidence="1 2">
    <name type="scientific">Sphingobium wenxiniae (strain DSM 21828 / CGMCC 1.7748 / JZ-1)</name>
    <dbReference type="NCBI Taxonomy" id="595605"/>
    <lineage>
        <taxon>Bacteria</taxon>
        <taxon>Pseudomonadati</taxon>
        <taxon>Pseudomonadota</taxon>
        <taxon>Alphaproteobacteria</taxon>
        <taxon>Sphingomonadales</taxon>
        <taxon>Sphingomonadaceae</taxon>
        <taxon>Sphingobium</taxon>
    </lineage>
</organism>
<evidence type="ECO:0000313" key="2">
    <source>
        <dbReference type="Proteomes" id="UP000316624"/>
    </source>
</evidence>
<dbReference type="AlphaFoldDB" id="A0A562KE62"/>
<comment type="caution">
    <text evidence="1">The sequence shown here is derived from an EMBL/GenBank/DDBJ whole genome shotgun (WGS) entry which is preliminary data.</text>
</comment>
<keyword evidence="2" id="KW-1185">Reference proteome</keyword>
<protein>
    <submittedName>
        <fullName evidence="1">Uncharacterized protein</fullName>
    </submittedName>
</protein>
<proteinExistence type="predicted"/>
<accession>A0A562KE62</accession>